<protein>
    <submittedName>
        <fullName evidence="1">GIY-YIG endonuclease</fullName>
    </submittedName>
</protein>
<keyword evidence="1" id="KW-0540">Nuclease</keyword>
<accession>A0A1W5T0V9</accession>
<evidence type="ECO:0000313" key="1">
    <source>
        <dbReference type="EMBL" id="ARF03382.1"/>
    </source>
</evidence>
<name>A0A1W5T0V9_9HYPO</name>
<keyword evidence="1" id="KW-0378">Hydrolase</keyword>
<evidence type="ECO:0000313" key="2">
    <source>
        <dbReference type="EMBL" id="QDH07237.1"/>
    </source>
</evidence>
<dbReference type="GO" id="GO:0004519">
    <property type="term" value="F:endonuclease activity"/>
    <property type="evidence" value="ECO:0007669"/>
    <property type="project" value="UniProtKB-KW"/>
</dbReference>
<reference evidence="2" key="2">
    <citation type="submission" date="2018-05" db="EMBL/GenBank/DDBJ databases">
        <authorList>
            <person name="Zhang Y."/>
        </authorList>
    </citation>
    <scope>NUCLEOTIDE SEQUENCE</scope>
</reference>
<dbReference type="RefSeq" id="YP_009364348.1">
    <property type="nucleotide sequence ID" value="NC_034659.1"/>
</dbReference>
<keyword evidence="1" id="KW-0255">Endonuclease</keyword>
<proteinExistence type="predicted"/>
<reference evidence="1" key="1">
    <citation type="submission" date="2017-02" db="EMBL/GenBank/DDBJ databases">
        <title>SMRT sequencing of the wild medicinal fungus Ophiocordyceps sinensis mitochondrial genome reveals phylogenetic relationship and depicts a genome-wide modification map.</title>
        <authorList>
            <person name="Liu D."/>
            <person name="Kang X."/>
            <person name="Hu L."/>
        </authorList>
    </citation>
    <scope>NUCLEOTIDE SEQUENCE</scope>
</reference>
<dbReference type="GeneID" id="32888729"/>
<gene>
    <name evidence="1" type="primary">orf172</name>
</gene>
<geneLocation type="mitochondrion" evidence="1"/>
<sequence>MSLSKLKRNHSCTNQVALRGLYNNSLYSKLRRKNLSMQFVRFYCTDTSLIKELYKDRLAPVKPFTDKIILSVSNILNLAQRAEFFNQASQKNKGKGGIYLIQYKYEPLVYYIGRTNNFERRLSDKFHVFANIVGWDNFTISIVEFSEIEYLGIRENYYPLRTKIFTFIKFYL</sequence>
<dbReference type="AlphaFoldDB" id="A0A1W5T0V9"/>
<organism evidence="1">
    <name type="scientific">Ophiocordyceps sinensis</name>
    <dbReference type="NCBI Taxonomy" id="72228"/>
    <lineage>
        <taxon>Eukaryota</taxon>
        <taxon>Fungi</taxon>
        <taxon>Dikarya</taxon>
        <taxon>Ascomycota</taxon>
        <taxon>Pezizomycotina</taxon>
        <taxon>Sordariomycetes</taxon>
        <taxon>Hypocreomycetidae</taxon>
        <taxon>Hypocreales</taxon>
        <taxon>Ophiocordycipitaceae</taxon>
        <taxon>Ophiocordyceps</taxon>
    </lineage>
</organism>
<dbReference type="EMBL" id="MH400233">
    <property type="protein sequence ID" value="QDH07237.1"/>
    <property type="molecule type" value="Genomic_DNA"/>
</dbReference>
<keyword evidence="1" id="KW-0496">Mitochondrion</keyword>
<dbReference type="EMBL" id="KY622006">
    <property type="protein sequence ID" value="ARF03382.1"/>
    <property type="molecule type" value="Genomic_DNA"/>
</dbReference>